<accession>A0ABU8HYH1</accession>
<reference evidence="3 4" key="1">
    <citation type="submission" date="2024-03" db="EMBL/GenBank/DDBJ databases">
        <title>A Rare Waterborne Outbreak of Bacillus cereus in China: Epidemiologic Survey, Genomic Insights and Virulence Characteristics.</title>
        <authorList>
            <person name="Wang S."/>
        </authorList>
    </citation>
    <scope>NUCLEOTIDE SEQUENCE [LARGE SCALE GENOMIC DNA]</scope>
    <source>
        <strain evidence="3 4">BC008</strain>
    </source>
</reference>
<organism evidence="3 4">
    <name type="scientific">Bacillus luti</name>
    <dbReference type="NCBI Taxonomy" id="2026191"/>
    <lineage>
        <taxon>Bacteria</taxon>
        <taxon>Bacillati</taxon>
        <taxon>Bacillota</taxon>
        <taxon>Bacilli</taxon>
        <taxon>Bacillales</taxon>
        <taxon>Bacillaceae</taxon>
        <taxon>Bacillus</taxon>
        <taxon>Bacillus cereus group</taxon>
    </lineage>
</organism>
<evidence type="ECO:0000313" key="3">
    <source>
        <dbReference type="EMBL" id="MEI5931852.1"/>
    </source>
</evidence>
<keyword evidence="4" id="KW-1185">Reference proteome</keyword>
<proteinExistence type="predicted"/>
<evidence type="ECO:0000313" key="4">
    <source>
        <dbReference type="Proteomes" id="UP001365619"/>
    </source>
</evidence>
<gene>
    <name evidence="3" type="ORF">WBS43_24445</name>
</gene>
<name>A0ABU8HYH1_9BACI</name>
<feature type="compositionally biased region" description="Basic and acidic residues" evidence="1">
    <location>
        <begin position="30"/>
        <end position="44"/>
    </location>
</feature>
<dbReference type="Proteomes" id="UP001365619">
    <property type="component" value="Unassembled WGS sequence"/>
</dbReference>
<keyword evidence="2" id="KW-0472">Membrane</keyword>
<evidence type="ECO:0000256" key="1">
    <source>
        <dbReference type="SAM" id="MobiDB-lite"/>
    </source>
</evidence>
<feature type="transmembrane region" description="Helical" evidence="2">
    <location>
        <begin position="9"/>
        <end position="27"/>
    </location>
</feature>
<keyword evidence="2" id="KW-1133">Transmembrane helix</keyword>
<protein>
    <recommendedName>
        <fullName evidence="5">Lipoprotein</fullName>
    </recommendedName>
</protein>
<comment type="caution">
    <text evidence="3">The sequence shown here is derived from an EMBL/GenBank/DDBJ whole genome shotgun (WGS) entry which is preliminary data.</text>
</comment>
<feature type="region of interest" description="Disordered" evidence="1">
    <location>
        <begin position="30"/>
        <end position="52"/>
    </location>
</feature>
<evidence type="ECO:0008006" key="5">
    <source>
        <dbReference type="Google" id="ProtNLM"/>
    </source>
</evidence>
<keyword evidence="2" id="KW-0812">Transmembrane</keyword>
<evidence type="ECO:0000256" key="2">
    <source>
        <dbReference type="SAM" id="Phobius"/>
    </source>
</evidence>
<sequence>MKKPFYKKWWFWAIAIIIIFFIAGNNGSKKEETAPKKTSTEQKQEATTPQDKIKNNVTSIVKELHGVSIKEIKINENLGTDNPDDYIALVHLSFDVKNSAKTSKNMIETYNNDIGAKVGKSEKNVQELTIFWEVPYHQKDNNLAKANLERVGDNMKFNSQWFAPILN</sequence>
<dbReference type="RefSeq" id="WP_185913663.1">
    <property type="nucleotide sequence ID" value="NZ_DALZKM010000555.1"/>
</dbReference>
<dbReference type="EMBL" id="JBBAGW010000013">
    <property type="protein sequence ID" value="MEI5931852.1"/>
    <property type="molecule type" value="Genomic_DNA"/>
</dbReference>